<feature type="transmembrane region" description="Helical" evidence="6">
    <location>
        <begin position="435"/>
        <end position="455"/>
    </location>
</feature>
<feature type="region of interest" description="Disordered" evidence="5">
    <location>
        <begin position="311"/>
        <end position="378"/>
    </location>
</feature>
<feature type="transmembrane region" description="Helical" evidence="6">
    <location>
        <begin position="467"/>
        <end position="488"/>
    </location>
</feature>
<dbReference type="PANTHER" id="PTHR11040:SF209">
    <property type="entry name" value="ZIP ZINC TRANSPORTER"/>
    <property type="match status" value="1"/>
</dbReference>
<evidence type="ECO:0000256" key="3">
    <source>
        <dbReference type="ARBA" id="ARBA00022989"/>
    </source>
</evidence>
<dbReference type="AlphaFoldDB" id="A0A7S0RQL7"/>
<feature type="transmembrane region" description="Helical" evidence="6">
    <location>
        <begin position="409"/>
        <end position="429"/>
    </location>
</feature>
<name>A0A7S0RQL7_9CHLO</name>
<evidence type="ECO:0000256" key="1">
    <source>
        <dbReference type="ARBA" id="ARBA00004141"/>
    </source>
</evidence>
<dbReference type="Pfam" id="PF02535">
    <property type="entry name" value="Zip"/>
    <property type="match status" value="1"/>
</dbReference>
<evidence type="ECO:0000256" key="5">
    <source>
        <dbReference type="SAM" id="MobiDB-lite"/>
    </source>
</evidence>
<feature type="signal peptide" evidence="7">
    <location>
        <begin position="1"/>
        <end position="20"/>
    </location>
</feature>
<dbReference type="InterPro" id="IPR003689">
    <property type="entry name" value="ZIP"/>
</dbReference>
<keyword evidence="2 6" id="KW-0812">Transmembrane</keyword>
<gene>
    <name evidence="8" type="ORF">CLEI1391_LOCUS11658</name>
</gene>
<proteinExistence type="predicted"/>
<sequence>MRRIQFSAASLLALLLTVIAQQQCESSYVLAPEGQLCPDSNGCPGGITGSHLARLATRVIKVDDHAGHGHHHHHHRHMHGNNHGPVLNMVAKYGDHTPLSQEQLQVAYTEILACAAKEGCKAAPPPPVTPHHGHDHEHGHGHSHGHSQDASQQGVTADGWRGHANRFLLQLRATKEGGVTWVAKAAAAALLFVEGVAGMLLPALVKQMEWHRWWMGCLNAFSGGIFLSAGLMHLIPHCAEAQEEVNLAALHLPAEYPLYLLLVVFGYLLVFFVERVAFEGHAHHGHSHGHDCVPHDHSLCEEHYQIAKAHSGPLTGHHSHQPSGGEPGAAAAALGGDHHANCSHDHDHGHDHAHTAGEHTHSHNHSAGHGHEHGQGQGQLREPLLHHHELCDGESLLEEPQVFRPGKGATLLAGMTVHTALECLALGFISSHASFVALLAAIASHKAISALALSARFMREGANMRQVLTYVGPFTLVAPLSIAFGSWAGALTPAAHLVLSCFAAGTFLYVGCSEVLAEEFEGDVRSGRRDISVLAARLIKFGFVIAAVMSIAALGLMPHGH</sequence>
<organism evidence="8">
    <name type="scientific">Chlamydomonas leiostraca</name>
    <dbReference type="NCBI Taxonomy" id="1034604"/>
    <lineage>
        <taxon>Eukaryota</taxon>
        <taxon>Viridiplantae</taxon>
        <taxon>Chlorophyta</taxon>
        <taxon>core chlorophytes</taxon>
        <taxon>Chlorophyceae</taxon>
        <taxon>CS clade</taxon>
        <taxon>Chlamydomonadales</taxon>
        <taxon>Chlamydomonadaceae</taxon>
        <taxon>Chlamydomonas</taxon>
    </lineage>
</organism>
<keyword evidence="3 6" id="KW-1133">Transmembrane helix</keyword>
<keyword evidence="7" id="KW-0732">Signal</keyword>
<evidence type="ECO:0000256" key="4">
    <source>
        <dbReference type="ARBA" id="ARBA00023136"/>
    </source>
</evidence>
<keyword evidence="4 6" id="KW-0472">Membrane</keyword>
<feature type="chain" id="PRO_5031028564" evidence="7">
    <location>
        <begin position="21"/>
        <end position="561"/>
    </location>
</feature>
<feature type="transmembrane region" description="Helical" evidence="6">
    <location>
        <begin position="213"/>
        <end position="236"/>
    </location>
</feature>
<dbReference type="GO" id="GO:0016020">
    <property type="term" value="C:membrane"/>
    <property type="evidence" value="ECO:0007669"/>
    <property type="project" value="UniProtKB-SubCell"/>
</dbReference>
<feature type="transmembrane region" description="Helical" evidence="6">
    <location>
        <begin position="181"/>
        <end position="201"/>
    </location>
</feature>
<feature type="transmembrane region" description="Helical" evidence="6">
    <location>
        <begin position="256"/>
        <end position="273"/>
    </location>
</feature>
<evidence type="ECO:0000313" key="8">
    <source>
        <dbReference type="EMBL" id="CAD8684231.1"/>
    </source>
</evidence>
<protein>
    <submittedName>
        <fullName evidence="8">Uncharacterized protein</fullName>
    </submittedName>
</protein>
<feature type="transmembrane region" description="Helical" evidence="6">
    <location>
        <begin position="538"/>
        <end position="557"/>
    </location>
</feature>
<feature type="region of interest" description="Disordered" evidence="5">
    <location>
        <begin position="122"/>
        <end position="156"/>
    </location>
</feature>
<accession>A0A7S0RQL7</accession>
<feature type="transmembrane region" description="Helical" evidence="6">
    <location>
        <begin position="494"/>
        <end position="517"/>
    </location>
</feature>
<evidence type="ECO:0000256" key="7">
    <source>
        <dbReference type="SAM" id="SignalP"/>
    </source>
</evidence>
<dbReference type="PANTHER" id="PTHR11040">
    <property type="entry name" value="ZINC/IRON TRANSPORTER"/>
    <property type="match status" value="1"/>
</dbReference>
<dbReference type="GO" id="GO:0005385">
    <property type="term" value="F:zinc ion transmembrane transporter activity"/>
    <property type="evidence" value="ECO:0007669"/>
    <property type="project" value="TreeGrafter"/>
</dbReference>
<comment type="subcellular location">
    <subcellularLocation>
        <location evidence="1">Membrane</location>
        <topology evidence="1">Multi-pass membrane protein</topology>
    </subcellularLocation>
</comment>
<dbReference type="EMBL" id="HBFB01020804">
    <property type="protein sequence ID" value="CAD8684231.1"/>
    <property type="molecule type" value="Transcribed_RNA"/>
</dbReference>
<evidence type="ECO:0000256" key="2">
    <source>
        <dbReference type="ARBA" id="ARBA00022692"/>
    </source>
</evidence>
<reference evidence="8" key="1">
    <citation type="submission" date="2021-01" db="EMBL/GenBank/DDBJ databases">
        <authorList>
            <person name="Corre E."/>
            <person name="Pelletier E."/>
            <person name="Niang G."/>
            <person name="Scheremetjew M."/>
            <person name="Finn R."/>
            <person name="Kale V."/>
            <person name="Holt S."/>
            <person name="Cochrane G."/>
            <person name="Meng A."/>
            <person name="Brown T."/>
            <person name="Cohen L."/>
        </authorList>
    </citation>
    <scope>NUCLEOTIDE SEQUENCE</scope>
    <source>
        <strain evidence="8">SAG 11-49</strain>
    </source>
</reference>
<feature type="compositionally biased region" description="Basic and acidic residues" evidence="5">
    <location>
        <begin position="336"/>
        <end position="361"/>
    </location>
</feature>
<evidence type="ECO:0000256" key="6">
    <source>
        <dbReference type="SAM" id="Phobius"/>
    </source>
</evidence>